<dbReference type="AlphaFoldDB" id="A0A1N6K927"/>
<evidence type="ECO:0000313" key="8">
    <source>
        <dbReference type="Proteomes" id="UP000185003"/>
    </source>
</evidence>
<name>A0A1N6K927_9BACT</name>
<dbReference type="RefSeq" id="WP_084185842.1">
    <property type="nucleotide sequence ID" value="NZ_FSRA01000002.1"/>
</dbReference>
<reference evidence="7 8" key="1">
    <citation type="submission" date="2016-11" db="EMBL/GenBank/DDBJ databases">
        <authorList>
            <person name="Jaros S."/>
            <person name="Januszkiewicz K."/>
            <person name="Wedrychowicz H."/>
        </authorList>
    </citation>
    <scope>NUCLEOTIDE SEQUENCE [LARGE SCALE GENOMIC DNA]</scope>
    <source>
        <strain evidence="7 8">DSM 24787</strain>
    </source>
</reference>
<dbReference type="InterPro" id="IPR036249">
    <property type="entry name" value="Thioredoxin-like_sf"/>
</dbReference>
<keyword evidence="7" id="KW-0413">Isomerase</keyword>
<dbReference type="Gene3D" id="3.40.30.10">
    <property type="entry name" value="Glutaredoxin"/>
    <property type="match status" value="1"/>
</dbReference>
<dbReference type="GO" id="GO:0016853">
    <property type="term" value="F:isomerase activity"/>
    <property type="evidence" value="ECO:0007669"/>
    <property type="project" value="UniProtKB-KW"/>
</dbReference>
<evidence type="ECO:0000256" key="4">
    <source>
        <dbReference type="ARBA" id="ARBA00023284"/>
    </source>
</evidence>
<evidence type="ECO:0000259" key="6">
    <source>
        <dbReference type="PROSITE" id="PS51352"/>
    </source>
</evidence>
<dbReference type="PROSITE" id="PS51352">
    <property type="entry name" value="THIOREDOXIN_2"/>
    <property type="match status" value="1"/>
</dbReference>
<feature type="domain" description="Thioredoxin" evidence="6">
    <location>
        <begin position="223"/>
        <end position="362"/>
    </location>
</feature>
<keyword evidence="2" id="KW-0201">Cytochrome c-type biogenesis</keyword>
<evidence type="ECO:0000256" key="5">
    <source>
        <dbReference type="SAM" id="SignalP"/>
    </source>
</evidence>
<proteinExistence type="predicted"/>
<keyword evidence="3" id="KW-1015">Disulfide bond</keyword>
<protein>
    <submittedName>
        <fullName evidence="7">Thiol-disulfide isomerase or thioredoxin</fullName>
    </submittedName>
</protein>
<feature type="chain" id="PRO_5012997945" evidence="5">
    <location>
        <begin position="21"/>
        <end position="362"/>
    </location>
</feature>
<dbReference type="OrthoDB" id="750178at2"/>
<dbReference type="InterPro" id="IPR017937">
    <property type="entry name" value="Thioredoxin_CS"/>
</dbReference>
<dbReference type="InterPro" id="IPR013766">
    <property type="entry name" value="Thioredoxin_domain"/>
</dbReference>
<accession>A0A1N6K927</accession>
<evidence type="ECO:0000313" key="7">
    <source>
        <dbReference type="EMBL" id="SIO53080.1"/>
    </source>
</evidence>
<dbReference type="PANTHER" id="PTHR42852:SF6">
    <property type="entry name" value="THIOL:DISULFIDE INTERCHANGE PROTEIN DSBE"/>
    <property type="match status" value="1"/>
</dbReference>
<dbReference type="GO" id="GO:0016491">
    <property type="term" value="F:oxidoreductase activity"/>
    <property type="evidence" value="ECO:0007669"/>
    <property type="project" value="InterPro"/>
</dbReference>
<dbReference type="Pfam" id="PF14289">
    <property type="entry name" value="DUF4369"/>
    <property type="match status" value="1"/>
</dbReference>
<dbReference type="InterPro" id="IPR025380">
    <property type="entry name" value="DUF4369"/>
</dbReference>
<dbReference type="Proteomes" id="UP000185003">
    <property type="component" value="Unassembled WGS sequence"/>
</dbReference>
<keyword evidence="8" id="KW-1185">Reference proteome</keyword>
<keyword evidence="5" id="KW-0732">Signal</keyword>
<dbReference type="InterPro" id="IPR013740">
    <property type="entry name" value="Redoxin"/>
</dbReference>
<organism evidence="7 8">
    <name type="scientific">Chitinophaga niabensis</name>
    <dbReference type="NCBI Taxonomy" id="536979"/>
    <lineage>
        <taxon>Bacteria</taxon>
        <taxon>Pseudomonadati</taxon>
        <taxon>Bacteroidota</taxon>
        <taxon>Chitinophagia</taxon>
        <taxon>Chitinophagales</taxon>
        <taxon>Chitinophagaceae</taxon>
        <taxon>Chitinophaga</taxon>
    </lineage>
</organism>
<dbReference type="CDD" id="cd02966">
    <property type="entry name" value="TlpA_like_family"/>
    <property type="match status" value="1"/>
</dbReference>
<dbReference type="Pfam" id="PF08534">
    <property type="entry name" value="Redoxin"/>
    <property type="match status" value="1"/>
</dbReference>
<sequence>MKKIIVCLMTLAGCSSLVQAQSFTINGKVKDIPDRKVYLSHQEGKKDILDSVIMKNGSFTFKGKAPGAYFYFIRVDGIRRGFGFFAENKVMTITADSTFNDVQFSGSESQVQWKEWGKTWQSITQKAGPLYQQIDAAEKAKDTVARAAARKGFDDLGNELDSAVVNFIRKYPASPVSPFIIIDRYINYPAPEKVERTFAMLKPAAQQSAYGKEITETRRIAAKTGIGATPDFTLADTSGIPFKLSSLKGKYVLVDFWASWCGPCRKENPNVVTAYNKYHEKGFTIVGVTLDTKKDAWLAAIAKDGLTWAHVGDLQGWKSAIVEEYGIRAVPTNFLLDPSGKVIAKDLREEALQKKLETIFSK</sequence>
<dbReference type="GO" id="GO:0017004">
    <property type="term" value="P:cytochrome complex assembly"/>
    <property type="evidence" value="ECO:0007669"/>
    <property type="project" value="UniProtKB-KW"/>
</dbReference>
<keyword evidence="4" id="KW-0676">Redox-active center</keyword>
<dbReference type="InterPro" id="IPR050553">
    <property type="entry name" value="Thioredoxin_ResA/DsbE_sf"/>
</dbReference>
<gene>
    <name evidence="7" type="ORF">SAMN04488055_5348</name>
</gene>
<feature type="signal peptide" evidence="5">
    <location>
        <begin position="1"/>
        <end position="20"/>
    </location>
</feature>
<comment type="subcellular location">
    <subcellularLocation>
        <location evidence="1">Cell envelope</location>
    </subcellularLocation>
</comment>
<dbReference type="GO" id="GO:0030313">
    <property type="term" value="C:cell envelope"/>
    <property type="evidence" value="ECO:0007669"/>
    <property type="project" value="UniProtKB-SubCell"/>
</dbReference>
<dbReference type="EMBL" id="FSRA01000002">
    <property type="protein sequence ID" value="SIO53080.1"/>
    <property type="molecule type" value="Genomic_DNA"/>
</dbReference>
<dbReference type="PROSITE" id="PS00194">
    <property type="entry name" value="THIOREDOXIN_1"/>
    <property type="match status" value="1"/>
</dbReference>
<evidence type="ECO:0000256" key="1">
    <source>
        <dbReference type="ARBA" id="ARBA00004196"/>
    </source>
</evidence>
<dbReference type="STRING" id="536979.SAMN04488055_5348"/>
<dbReference type="SUPFAM" id="SSF52833">
    <property type="entry name" value="Thioredoxin-like"/>
    <property type="match status" value="1"/>
</dbReference>
<evidence type="ECO:0000256" key="2">
    <source>
        <dbReference type="ARBA" id="ARBA00022748"/>
    </source>
</evidence>
<dbReference type="PANTHER" id="PTHR42852">
    <property type="entry name" value="THIOL:DISULFIDE INTERCHANGE PROTEIN DSBE"/>
    <property type="match status" value="1"/>
</dbReference>
<evidence type="ECO:0000256" key="3">
    <source>
        <dbReference type="ARBA" id="ARBA00023157"/>
    </source>
</evidence>